<feature type="compositionally biased region" description="Acidic residues" evidence="1">
    <location>
        <begin position="22"/>
        <end position="31"/>
    </location>
</feature>
<dbReference type="AlphaFoldDB" id="A0A7C8I4U1"/>
<keyword evidence="3" id="KW-1185">Reference proteome</keyword>
<evidence type="ECO:0000313" key="3">
    <source>
        <dbReference type="Proteomes" id="UP000481861"/>
    </source>
</evidence>
<evidence type="ECO:0000313" key="2">
    <source>
        <dbReference type="EMBL" id="KAF2867233.1"/>
    </source>
</evidence>
<feature type="compositionally biased region" description="Basic residues" evidence="1">
    <location>
        <begin position="468"/>
        <end position="480"/>
    </location>
</feature>
<accession>A0A7C8I4U1</accession>
<feature type="compositionally biased region" description="Polar residues" evidence="1">
    <location>
        <begin position="315"/>
        <end position="326"/>
    </location>
</feature>
<feature type="region of interest" description="Disordered" evidence="1">
    <location>
        <begin position="1"/>
        <end position="51"/>
    </location>
</feature>
<organism evidence="2 3">
    <name type="scientific">Massariosphaeria phaeospora</name>
    <dbReference type="NCBI Taxonomy" id="100035"/>
    <lineage>
        <taxon>Eukaryota</taxon>
        <taxon>Fungi</taxon>
        <taxon>Dikarya</taxon>
        <taxon>Ascomycota</taxon>
        <taxon>Pezizomycotina</taxon>
        <taxon>Dothideomycetes</taxon>
        <taxon>Pleosporomycetidae</taxon>
        <taxon>Pleosporales</taxon>
        <taxon>Pleosporales incertae sedis</taxon>
        <taxon>Massariosphaeria</taxon>
    </lineage>
</organism>
<dbReference type="EMBL" id="JAADJZ010000024">
    <property type="protein sequence ID" value="KAF2867233.1"/>
    <property type="molecule type" value="Genomic_DNA"/>
</dbReference>
<feature type="region of interest" description="Disordered" evidence="1">
    <location>
        <begin position="447"/>
        <end position="490"/>
    </location>
</feature>
<feature type="region of interest" description="Disordered" evidence="1">
    <location>
        <begin position="315"/>
        <end position="419"/>
    </location>
</feature>
<dbReference type="OrthoDB" id="3779124at2759"/>
<gene>
    <name evidence="2" type="ORF">BDV95DRAFT_598345</name>
</gene>
<protein>
    <submittedName>
        <fullName evidence="2">Uncharacterized protein</fullName>
    </submittedName>
</protein>
<proteinExistence type="predicted"/>
<sequence>MASGYPRAGPSRWAQEPITLSDSEDAMDSEDIMSTSDEGSMSEELMSKEANDRRIRQAITYLASKGGSDAPYTYEDRVEKIKQYIIHQYPEDGCAFDPNLFRQLKTMVREEQEQLDLEDTDRETLDPIEALYRGDYRPLTPITPELPPLQPRAPVRHRSLSTSKAPSKQAEAREMEWLYGGPKNGKEEWHKDFPPSLPFGETLYMQEWESMMINYDLAESAKKTADDKDPLVQTDVPYDAVKKSGRFSKGPYDSGSRFKLPEIEDGDWHTVNNAIVRLANLEDYVETHNTANHVQETGKDYAPRIFLPKVIMTPQNHGYETSTPRRSQSAASQSSAKRGYSIPPPTRRPSTPKATAGPSKATAGPSTAPRPSSSKYGTINPDVRPAEYRKPSQSTDKGKGKAPMRTPSASSSIRIPPVLVDGETGEPVVRHLSHIPAHHTTVKPKANVAAASAPPPPTTTIAPAGKRGPGRPKGSGKRKLSTADYEGPLARAKQAKTFNNTPAKKALGKKAKTVGFRNPSVTAAGFETVKRGTTRSGTKFR</sequence>
<comment type="caution">
    <text evidence="2">The sequence shown here is derived from an EMBL/GenBank/DDBJ whole genome shotgun (WGS) entry which is preliminary data.</text>
</comment>
<evidence type="ECO:0000256" key="1">
    <source>
        <dbReference type="SAM" id="MobiDB-lite"/>
    </source>
</evidence>
<dbReference type="Proteomes" id="UP000481861">
    <property type="component" value="Unassembled WGS sequence"/>
</dbReference>
<reference evidence="2 3" key="1">
    <citation type="submission" date="2020-01" db="EMBL/GenBank/DDBJ databases">
        <authorList>
            <consortium name="DOE Joint Genome Institute"/>
            <person name="Haridas S."/>
            <person name="Albert R."/>
            <person name="Binder M."/>
            <person name="Bloem J."/>
            <person name="Labutti K."/>
            <person name="Salamov A."/>
            <person name="Andreopoulos B."/>
            <person name="Baker S.E."/>
            <person name="Barry K."/>
            <person name="Bills G."/>
            <person name="Bluhm B.H."/>
            <person name="Cannon C."/>
            <person name="Castanera R."/>
            <person name="Culley D.E."/>
            <person name="Daum C."/>
            <person name="Ezra D."/>
            <person name="Gonzalez J.B."/>
            <person name="Henrissat B."/>
            <person name="Kuo A."/>
            <person name="Liang C."/>
            <person name="Lipzen A."/>
            <person name="Lutzoni F."/>
            <person name="Magnuson J."/>
            <person name="Mondo S."/>
            <person name="Nolan M."/>
            <person name="Ohm R."/>
            <person name="Pangilinan J."/>
            <person name="Park H.-J.H."/>
            <person name="Ramirez L."/>
            <person name="Alfaro M."/>
            <person name="Sun H."/>
            <person name="Tritt A."/>
            <person name="Yoshinaga Y."/>
            <person name="Zwiers L.-H.L."/>
            <person name="Turgeon B.G."/>
            <person name="Goodwin S.B."/>
            <person name="Spatafora J.W."/>
            <person name="Crous P.W."/>
            <person name="Grigoriev I.V."/>
        </authorList>
    </citation>
    <scope>NUCLEOTIDE SEQUENCE [LARGE SCALE GENOMIC DNA]</scope>
    <source>
        <strain evidence="2 3">CBS 611.86</strain>
    </source>
</reference>
<feature type="region of interest" description="Disordered" evidence="1">
    <location>
        <begin position="139"/>
        <end position="172"/>
    </location>
</feature>
<name>A0A7C8I4U1_9PLEO</name>
<feature type="compositionally biased region" description="Low complexity" evidence="1">
    <location>
        <begin position="327"/>
        <end position="336"/>
    </location>
</feature>